<protein>
    <recommendedName>
        <fullName evidence="4">Tetratricopeptide repeat protein</fullName>
    </recommendedName>
</protein>
<keyword evidence="1" id="KW-0732">Signal</keyword>
<dbReference type="AlphaFoldDB" id="A0A850H6W8"/>
<dbReference type="InterPro" id="IPR011990">
    <property type="entry name" value="TPR-like_helical_dom_sf"/>
</dbReference>
<dbReference type="Proteomes" id="UP000546031">
    <property type="component" value="Unassembled WGS sequence"/>
</dbReference>
<keyword evidence="3" id="KW-1185">Reference proteome</keyword>
<dbReference type="SUPFAM" id="SSF81901">
    <property type="entry name" value="HCP-like"/>
    <property type="match status" value="1"/>
</dbReference>
<feature type="chain" id="PRO_5032759429" description="Tetratricopeptide repeat protein" evidence="1">
    <location>
        <begin position="26"/>
        <end position="206"/>
    </location>
</feature>
<proteinExistence type="predicted"/>
<dbReference type="Gene3D" id="1.25.40.10">
    <property type="entry name" value="Tetratricopeptide repeat domain"/>
    <property type="match status" value="1"/>
</dbReference>
<dbReference type="RefSeq" id="WP_176273215.1">
    <property type="nucleotide sequence ID" value="NZ_JABWTA010000001.1"/>
</dbReference>
<evidence type="ECO:0000313" key="2">
    <source>
        <dbReference type="EMBL" id="NVE95004.1"/>
    </source>
</evidence>
<gene>
    <name evidence="2" type="ORF">HUO12_08855</name>
</gene>
<feature type="signal peptide" evidence="1">
    <location>
        <begin position="1"/>
        <end position="25"/>
    </location>
</feature>
<evidence type="ECO:0000256" key="1">
    <source>
        <dbReference type="SAM" id="SignalP"/>
    </source>
</evidence>
<organism evidence="2 3">
    <name type="scientific">Altererythrobacter lutimaris</name>
    <dbReference type="NCBI Taxonomy" id="2743979"/>
    <lineage>
        <taxon>Bacteria</taxon>
        <taxon>Pseudomonadati</taxon>
        <taxon>Pseudomonadota</taxon>
        <taxon>Alphaproteobacteria</taxon>
        <taxon>Sphingomonadales</taxon>
        <taxon>Erythrobacteraceae</taxon>
        <taxon>Altererythrobacter</taxon>
    </lineage>
</organism>
<dbReference type="EMBL" id="JABWTA010000001">
    <property type="protein sequence ID" value="NVE95004.1"/>
    <property type="molecule type" value="Genomic_DNA"/>
</dbReference>
<reference evidence="2 3" key="1">
    <citation type="submission" date="2020-06" db="EMBL/GenBank/DDBJ databases">
        <title>Altererythrobacter lutimaris sp. nov., a marine bacterium isolated from a tidal flat.</title>
        <authorList>
            <person name="Kim D."/>
            <person name="Yoo Y."/>
            <person name="Kim J.-J."/>
        </authorList>
    </citation>
    <scope>NUCLEOTIDE SEQUENCE [LARGE SCALE GENOMIC DNA]</scope>
    <source>
        <strain evidence="2 3">JGD-16</strain>
    </source>
</reference>
<accession>A0A850H6W8</accession>
<evidence type="ECO:0008006" key="4">
    <source>
        <dbReference type="Google" id="ProtNLM"/>
    </source>
</evidence>
<comment type="caution">
    <text evidence="2">The sequence shown here is derived from an EMBL/GenBank/DDBJ whole genome shotgun (WGS) entry which is preliminary data.</text>
</comment>
<name>A0A850H6W8_9SPHN</name>
<sequence length="206" mass="21828">MKHARAFLLAAISAALFSISTPTLAATPAPTACDMAAAHPADPDRVTTGLAREAIDLEAAVAACQQVLAERPDHARSAYQLGRVLFYQGKAAEAVPYLLQAEQVGYRQAIFVLGFIDITGASPVSDACKGLARIRRGVALDHPWSGYYLVSASLDGTFQPCKDAPERAELERAMQLAQQTITVEASRGQVEALAAKFEDAGAAQTQ</sequence>
<evidence type="ECO:0000313" key="3">
    <source>
        <dbReference type="Proteomes" id="UP000546031"/>
    </source>
</evidence>